<dbReference type="EMBL" id="CM020619">
    <property type="protein sequence ID" value="KAK1863591.1"/>
    <property type="molecule type" value="Genomic_DNA"/>
</dbReference>
<keyword evidence="2" id="KW-1185">Reference proteome</keyword>
<organism evidence="1 2">
    <name type="scientific">Pyropia yezoensis</name>
    <name type="common">Susabi-nori</name>
    <name type="synonym">Porphyra yezoensis</name>
    <dbReference type="NCBI Taxonomy" id="2788"/>
    <lineage>
        <taxon>Eukaryota</taxon>
        <taxon>Rhodophyta</taxon>
        <taxon>Bangiophyceae</taxon>
        <taxon>Bangiales</taxon>
        <taxon>Bangiaceae</taxon>
        <taxon>Pyropia</taxon>
    </lineage>
</organism>
<comment type="caution">
    <text evidence="1">The sequence shown here is derived from an EMBL/GenBank/DDBJ whole genome shotgun (WGS) entry which is preliminary data.</text>
</comment>
<proteinExistence type="predicted"/>
<accession>A0ACC3C0W9</accession>
<protein>
    <submittedName>
        <fullName evidence="1">Uncharacterized protein</fullName>
    </submittedName>
</protein>
<dbReference type="Proteomes" id="UP000798662">
    <property type="component" value="Chromosome 2"/>
</dbReference>
<name>A0ACC3C0W9_PYRYE</name>
<evidence type="ECO:0000313" key="2">
    <source>
        <dbReference type="Proteomes" id="UP000798662"/>
    </source>
</evidence>
<reference evidence="1" key="1">
    <citation type="submission" date="2019-11" db="EMBL/GenBank/DDBJ databases">
        <title>Nori genome reveals adaptations in red seaweeds to the harsh intertidal environment.</title>
        <authorList>
            <person name="Wang D."/>
            <person name="Mao Y."/>
        </authorList>
    </citation>
    <scope>NUCLEOTIDE SEQUENCE</scope>
    <source>
        <tissue evidence="1">Gametophyte</tissue>
    </source>
</reference>
<gene>
    <name evidence="1" type="ORF">I4F81_006145</name>
</gene>
<sequence length="294" mass="29301">MSDSSSLRLPSSIRHVSSCSCIRRVRRAVTSRSSCAARSRLRRSVRDDWEPPAPAPLPPPPPLAPPRPVPGRPRAITLPVGGSGIPPPLLVLPPPVDERPDDGGLLTVPSLPNRQAGPAADAATAAASAEAPTLPVLRGAARASCALSPPSDAPPWRAAMEACRSRRQLRDSSLSLSSSSSSSAASSGSPSRSAGSVHPLGHVRRVPATGGSVPSGERATSTPRPLVNNARSIDSGSDAHRAASCEPSGRDASGAKGIDVGGGGGGGGGSGGRREGGTGRTSPPRGGASCAGAA</sequence>
<evidence type="ECO:0000313" key="1">
    <source>
        <dbReference type="EMBL" id="KAK1863591.1"/>
    </source>
</evidence>